<dbReference type="PROSITE" id="PS00092">
    <property type="entry name" value="N6_MTASE"/>
    <property type="match status" value="1"/>
</dbReference>
<evidence type="ECO:0000259" key="7">
    <source>
        <dbReference type="Pfam" id="PF17827"/>
    </source>
</evidence>
<sequence>MKIDFKSLELRLAAAGSGNPKRAVEELAAHVLGCKPLEIYFGEMSLEQAAKLDPLIVRAEQGEPIQYIIGHVDFRGLEIRCDRRALIPRPETELLVEEVLKFAVQSPGSVRIVDVCAGTGCIGLALAHELPDAEVTAIDISPDALALTKENAERLGPADRFQCLENNLLDGFDAGCFDVVVSNPPYILSNVCKTLDASVKDYEPMLALDGGEDGLDLIRPLSGQAMRVLKPGGGIFLEIGYDQGEAVFQCLENAGFEQVRIVKDLSGLDRIVAGLKAQS</sequence>
<dbReference type="GO" id="GO:0003677">
    <property type="term" value="F:DNA binding"/>
    <property type="evidence" value="ECO:0007669"/>
    <property type="project" value="InterPro"/>
</dbReference>
<comment type="caution">
    <text evidence="5">Lacks conserved residue(s) required for the propagation of feature annotation.</text>
</comment>
<evidence type="ECO:0000313" key="8">
    <source>
        <dbReference type="EMBL" id="QHI67903.1"/>
    </source>
</evidence>
<dbReference type="AlphaFoldDB" id="A0A6P1M4H2"/>
<dbReference type="HAMAP" id="MF_02126">
    <property type="entry name" value="RF_methyltr_PrmC"/>
    <property type="match status" value="1"/>
</dbReference>
<keyword evidence="3 5" id="KW-0949">S-adenosyl-L-methionine</keyword>
<dbReference type="Pfam" id="PF17827">
    <property type="entry name" value="PrmC_N"/>
    <property type="match status" value="1"/>
</dbReference>
<feature type="binding site" evidence="5">
    <location>
        <position position="183"/>
    </location>
    <ligand>
        <name>S-adenosyl-L-methionine</name>
        <dbReference type="ChEBI" id="CHEBI:59789"/>
    </ligand>
</feature>
<evidence type="ECO:0000256" key="4">
    <source>
        <dbReference type="ARBA" id="ARBA00048391"/>
    </source>
</evidence>
<evidence type="ECO:0000256" key="2">
    <source>
        <dbReference type="ARBA" id="ARBA00022679"/>
    </source>
</evidence>
<dbReference type="PANTHER" id="PTHR18895">
    <property type="entry name" value="HEMK METHYLTRANSFERASE"/>
    <property type="match status" value="1"/>
</dbReference>
<dbReference type="EMBL" id="CP047593">
    <property type="protein sequence ID" value="QHI67903.1"/>
    <property type="molecule type" value="Genomic_DNA"/>
</dbReference>
<gene>
    <name evidence="5 8" type="primary">prmC</name>
    <name evidence="8" type="ORF">GT409_00050</name>
</gene>
<dbReference type="InterPro" id="IPR002052">
    <property type="entry name" value="DNA_methylase_N6_adenine_CS"/>
</dbReference>
<dbReference type="InterPro" id="IPR040758">
    <property type="entry name" value="PrmC_N"/>
</dbReference>
<dbReference type="PRINTS" id="PR00508">
    <property type="entry name" value="S21N4MTFRASE"/>
</dbReference>
<dbReference type="GO" id="GO:0102559">
    <property type="term" value="F:peptide chain release factor N(5)-glutamine methyltransferase activity"/>
    <property type="evidence" value="ECO:0007669"/>
    <property type="project" value="UniProtKB-EC"/>
</dbReference>
<keyword evidence="9" id="KW-1185">Reference proteome</keyword>
<evidence type="ECO:0000313" key="9">
    <source>
        <dbReference type="Proteomes" id="UP000464954"/>
    </source>
</evidence>
<comment type="catalytic activity">
    <reaction evidence="4 5">
        <text>L-glutaminyl-[peptide chain release factor] + S-adenosyl-L-methionine = N(5)-methyl-L-glutaminyl-[peptide chain release factor] + S-adenosyl-L-homocysteine + H(+)</text>
        <dbReference type="Rhea" id="RHEA:42896"/>
        <dbReference type="Rhea" id="RHEA-COMP:10271"/>
        <dbReference type="Rhea" id="RHEA-COMP:10272"/>
        <dbReference type="ChEBI" id="CHEBI:15378"/>
        <dbReference type="ChEBI" id="CHEBI:30011"/>
        <dbReference type="ChEBI" id="CHEBI:57856"/>
        <dbReference type="ChEBI" id="CHEBI:59789"/>
        <dbReference type="ChEBI" id="CHEBI:61891"/>
        <dbReference type="EC" id="2.1.1.297"/>
    </reaction>
</comment>
<dbReference type="Gene3D" id="1.10.8.10">
    <property type="entry name" value="DNA helicase RuvA subunit, C-terminal domain"/>
    <property type="match status" value="1"/>
</dbReference>
<reference evidence="8 9" key="1">
    <citation type="submission" date="2020-01" db="EMBL/GenBank/DDBJ databases">
        <title>Ponticoccus aerotolerans gen. nov., sp. nov., an anaerobic bacterium and proposal of Ponticoccusceae fam. nov., Ponticoccusles ord. nov. and Ponticoccuse classis nov. in the phylum Kiritimatiellaeota.</title>
        <authorList>
            <person name="Zhou L.Y."/>
            <person name="Du Z.J."/>
        </authorList>
    </citation>
    <scope>NUCLEOTIDE SEQUENCE [LARGE SCALE GENOMIC DNA]</scope>
    <source>
        <strain evidence="8 9">S-5007</strain>
    </source>
</reference>
<evidence type="ECO:0000256" key="3">
    <source>
        <dbReference type="ARBA" id="ARBA00022691"/>
    </source>
</evidence>
<comment type="similarity">
    <text evidence="5">Belongs to the protein N5-glutamine methyltransferase family. PrmC subfamily.</text>
</comment>
<dbReference type="EC" id="2.1.1.297" evidence="5"/>
<dbReference type="CDD" id="cd02440">
    <property type="entry name" value="AdoMet_MTases"/>
    <property type="match status" value="1"/>
</dbReference>
<name>A0A6P1M4H2_9BACT</name>
<dbReference type="InterPro" id="IPR004556">
    <property type="entry name" value="HemK-like"/>
</dbReference>
<dbReference type="PANTHER" id="PTHR18895:SF74">
    <property type="entry name" value="MTRF1L RELEASE FACTOR GLUTAMINE METHYLTRANSFERASE"/>
    <property type="match status" value="1"/>
</dbReference>
<dbReference type="Pfam" id="PF05175">
    <property type="entry name" value="MTS"/>
    <property type="match status" value="1"/>
</dbReference>
<proteinExistence type="inferred from homology"/>
<evidence type="ECO:0000256" key="5">
    <source>
        <dbReference type="HAMAP-Rule" id="MF_02126"/>
    </source>
</evidence>
<evidence type="ECO:0000259" key="6">
    <source>
        <dbReference type="Pfam" id="PF05175"/>
    </source>
</evidence>
<dbReference type="InterPro" id="IPR050320">
    <property type="entry name" value="N5-glutamine_MTase"/>
</dbReference>
<keyword evidence="2 5" id="KW-0808">Transferase</keyword>
<dbReference type="Gene3D" id="3.40.50.150">
    <property type="entry name" value="Vaccinia Virus protein VP39"/>
    <property type="match status" value="1"/>
</dbReference>
<feature type="domain" description="Methyltransferase small" evidence="6">
    <location>
        <begin position="94"/>
        <end position="186"/>
    </location>
</feature>
<dbReference type="SUPFAM" id="SSF53335">
    <property type="entry name" value="S-adenosyl-L-methionine-dependent methyltransferases"/>
    <property type="match status" value="1"/>
</dbReference>
<keyword evidence="1 5" id="KW-0489">Methyltransferase</keyword>
<dbReference type="InterPro" id="IPR029063">
    <property type="entry name" value="SAM-dependent_MTases_sf"/>
</dbReference>
<organism evidence="8 9">
    <name type="scientific">Tichowtungia aerotolerans</name>
    <dbReference type="NCBI Taxonomy" id="2697043"/>
    <lineage>
        <taxon>Bacteria</taxon>
        <taxon>Pseudomonadati</taxon>
        <taxon>Kiritimatiellota</taxon>
        <taxon>Tichowtungiia</taxon>
        <taxon>Tichowtungiales</taxon>
        <taxon>Tichowtungiaceae</taxon>
        <taxon>Tichowtungia</taxon>
    </lineage>
</organism>
<dbReference type="InterPro" id="IPR007848">
    <property type="entry name" value="Small_mtfrase_dom"/>
</dbReference>
<dbReference type="NCBIfam" id="TIGR00536">
    <property type="entry name" value="hemK_fam"/>
    <property type="match status" value="1"/>
</dbReference>
<dbReference type="InterPro" id="IPR019874">
    <property type="entry name" value="RF_methyltr_PrmC"/>
</dbReference>
<dbReference type="Proteomes" id="UP000464954">
    <property type="component" value="Chromosome"/>
</dbReference>
<comment type="function">
    <text evidence="5">Methylates the class 1 translation termination release factors RF1/PrfA and RF2/PrfB on the glutamine residue of the universally conserved GGQ motif.</text>
</comment>
<dbReference type="KEGG" id="taer:GT409_00050"/>
<dbReference type="RefSeq" id="WP_160625937.1">
    <property type="nucleotide sequence ID" value="NZ_CP047593.1"/>
</dbReference>
<dbReference type="GO" id="GO:0032259">
    <property type="term" value="P:methylation"/>
    <property type="evidence" value="ECO:0007669"/>
    <property type="project" value="UniProtKB-KW"/>
</dbReference>
<accession>A0A6P1M4H2</accession>
<feature type="domain" description="Release factor glutamine methyltransferase N-terminal" evidence="7">
    <location>
        <begin position="9"/>
        <end position="70"/>
    </location>
</feature>
<protein>
    <recommendedName>
        <fullName evidence="5">Release factor glutamine methyltransferase</fullName>
        <shortName evidence="5">RF MTase</shortName>
        <ecNumber evidence="5">2.1.1.297</ecNumber>
    </recommendedName>
    <alternativeName>
        <fullName evidence="5">N5-glutamine methyltransferase PrmC</fullName>
    </alternativeName>
    <alternativeName>
        <fullName evidence="5">Protein-(glutamine-N5) MTase PrmC</fullName>
    </alternativeName>
    <alternativeName>
        <fullName evidence="5">Protein-glutamine N-methyltransferase PrmC</fullName>
    </alternativeName>
</protein>
<feature type="binding site" evidence="5">
    <location>
        <position position="139"/>
    </location>
    <ligand>
        <name>S-adenosyl-L-methionine</name>
        <dbReference type="ChEBI" id="CHEBI:59789"/>
    </ligand>
</feature>
<evidence type="ECO:0000256" key="1">
    <source>
        <dbReference type="ARBA" id="ARBA00022603"/>
    </source>
</evidence>
<feature type="binding site" evidence="5">
    <location>
        <begin position="183"/>
        <end position="186"/>
    </location>
    <ligand>
        <name>substrate</name>
    </ligand>
</feature>
<dbReference type="InterPro" id="IPR001091">
    <property type="entry name" value="RM_Methyltransferase"/>
</dbReference>
<dbReference type="NCBIfam" id="TIGR03534">
    <property type="entry name" value="RF_mod_PrmC"/>
    <property type="match status" value="1"/>
</dbReference>